<dbReference type="EMBL" id="JBICCN010000215">
    <property type="protein sequence ID" value="KAL3086102.1"/>
    <property type="molecule type" value="Genomic_DNA"/>
</dbReference>
<dbReference type="Proteomes" id="UP001620645">
    <property type="component" value="Unassembled WGS sequence"/>
</dbReference>
<name>A0ABD2J4R7_HETSC</name>
<dbReference type="AlphaFoldDB" id="A0ABD2J4R7"/>
<evidence type="ECO:0000313" key="1">
    <source>
        <dbReference type="EMBL" id="KAL3086102.1"/>
    </source>
</evidence>
<gene>
    <name evidence="1" type="ORF">niasHS_008523</name>
</gene>
<organism evidence="1 2">
    <name type="scientific">Heterodera schachtii</name>
    <name type="common">Sugarbeet cyst nematode worm</name>
    <name type="synonym">Tylenchus schachtii</name>
    <dbReference type="NCBI Taxonomy" id="97005"/>
    <lineage>
        <taxon>Eukaryota</taxon>
        <taxon>Metazoa</taxon>
        <taxon>Ecdysozoa</taxon>
        <taxon>Nematoda</taxon>
        <taxon>Chromadorea</taxon>
        <taxon>Rhabditida</taxon>
        <taxon>Tylenchina</taxon>
        <taxon>Tylenchomorpha</taxon>
        <taxon>Tylenchoidea</taxon>
        <taxon>Heteroderidae</taxon>
        <taxon>Heteroderinae</taxon>
        <taxon>Heterodera</taxon>
    </lineage>
</organism>
<keyword evidence="2" id="KW-1185">Reference proteome</keyword>
<protein>
    <submittedName>
        <fullName evidence="1">Uncharacterized protein</fullName>
    </submittedName>
</protein>
<accession>A0ABD2J4R7</accession>
<proteinExistence type="predicted"/>
<comment type="caution">
    <text evidence="1">The sequence shown here is derived from an EMBL/GenBank/DDBJ whole genome shotgun (WGS) entry which is preliminary data.</text>
</comment>
<evidence type="ECO:0000313" key="2">
    <source>
        <dbReference type="Proteomes" id="UP001620645"/>
    </source>
</evidence>
<sequence length="418" mass="46393">MGIFRPLRGLKGRSAPFLYLRVSFGRFAASKGAPRPFCISGVHSAASRLKGRYAPFLYFRGSFGRFAASKGASLPQRALRALFAFQWFIRPLRGLKGRSAPFLYFRALFGRFAASKGAPRTFCISGVHSAASRPQKSLRALFVFQGFIRPLRCRKGRFAPFLHFSGSFGRFAASKGAPRPFCISGVHSAASRPQRALRALFVFQVFIRPLRGRKGRFAPFLHFRGSFGRFAASKGAPRPFCISGVHSAASRPQRALRALFVFQGFIRPLRGLKGRSAPFLYFRGSFGRFAASKGAPRPFCISGVHSAASRPQRALRALFVFQGFIRPLRGLKGRSAHFLYFRCSFGRFAAAKGALRPFCFSGVHSAASRPQRALRALFVFQGFIRPLRGRKGRSAPFLYFRALFGRFAASKGAPRPME</sequence>
<reference evidence="1 2" key="1">
    <citation type="submission" date="2024-10" db="EMBL/GenBank/DDBJ databases">
        <authorList>
            <person name="Kim D."/>
        </authorList>
    </citation>
    <scope>NUCLEOTIDE SEQUENCE [LARGE SCALE GENOMIC DNA]</scope>
    <source>
        <strain evidence="1">Taebaek</strain>
    </source>
</reference>